<reference evidence="19" key="1">
    <citation type="submission" date="2018-12" db="EMBL/GenBank/DDBJ databases">
        <authorList>
            <person name="Yazar S."/>
        </authorList>
    </citation>
    <scope>NUCLEOTIDE SEQUENCE [LARGE SCALE GENOMIC DNA]</scope>
</reference>
<evidence type="ECO:0000256" key="7">
    <source>
        <dbReference type="ARBA" id="ARBA00022737"/>
    </source>
</evidence>
<comment type="function">
    <text evidence="13">Exerts an anti-apoptotic effect in the immune system and is involved in responses to infections.</text>
</comment>
<dbReference type="InterPro" id="IPR006703">
    <property type="entry name" value="G_AIG1"/>
</dbReference>
<keyword evidence="11" id="KW-0496">Mitochondrion</keyword>
<dbReference type="OMA" id="DEWNGLE"/>
<evidence type="ECO:0000313" key="18">
    <source>
        <dbReference type="Ensembl" id="ENSVURP00010009456.1"/>
    </source>
</evidence>
<dbReference type="GeneID" id="114027120"/>
<evidence type="ECO:0000256" key="16">
    <source>
        <dbReference type="SAM" id="MobiDB-lite"/>
    </source>
</evidence>
<reference evidence="18" key="3">
    <citation type="submission" date="2025-09" db="UniProtKB">
        <authorList>
            <consortium name="Ensembl"/>
        </authorList>
    </citation>
    <scope>IDENTIFICATION</scope>
</reference>
<dbReference type="Proteomes" id="UP000314987">
    <property type="component" value="Unassembled WGS sequence"/>
</dbReference>
<dbReference type="PANTHER" id="PTHR10903">
    <property type="entry name" value="GTPASE, IMAP FAMILY MEMBER-RELATED"/>
    <property type="match status" value="1"/>
</dbReference>
<dbReference type="GO" id="GO:0005525">
    <property type="term" value="F:GTP binding"/>
    <property type="evidence" value="ECO:0007669"/>
    <property type="project" value="UniProtKB-KW"/>
</dbReference>
<dbReference type="CDD" id="cd01852">
    <property type="entry name" value="AIG1"/>
    <property type="match status" value="1"/>
</dbReference>
<evidence type="ECO:0000256" key="5">
    <source>
        <dbReference type="ARBA" id="ARBA00008535"/>
    </source>
</evidence>
<dbReference type="InterPro" id="IPR027417">
    <property type="entry name" value="P-loop_NTPase"/>
</dbReference>
<dbReference type="GO" id="GO:0005739">
    <property type="term" value="C:mitochondrion"/>
    <property type="evidence" value="ECO:0007669"/>
    <property type="project" value="UniProtKB-SubCell"/>
</dbReference>
<keyword evidence="9" id="KW-0256">Endoplasmic reticulum</keyword>
<evidence type="ECO:0000256" key="11">
    <source>
        <dbReference type="ARBA" id="ARBA00023128"/>
    </source>
</evidence>
<proteinExistence type="inferred from homology"/>
<evidence type="ECO:0000256" key="2">
    <source>
        <dbReference type="ARBA" id="ARBA00004240"/>
    </source>
</evidence>
<evidence type="ECO:0000256" key="6">
    <source>
        <dbReference type="ARBA" id="ARBA00022490"/>
    </source>
</evidence>
<keyword evidence="12" id="KW-0342">GTP-binding</keyword>
<dbReference type="GeneTree" id="ENSGT00940000162462"/>
<feature type="domain" description="AIG1-type G" evidence="17">
    <location>
        <begin position="26"/>
        <end position="225"/>
    </location>
</feature>
<keyword evidence="8" id="KW-0547">Nucleotide-binding</keyword>
<evidence type="ECO:0000256" key="13">
    <source>
        <dbReference type="ARBA" id="ARBA00056809"/>
    </source>
</evidence>
<dbReference type="PANTHER" id="PTHR10903:SF73">
    <property type="entry name" value="GTPASE IMAP FAMILY MEMBER 8"/>
    <property type="match status" value="1"/>
</dbReference>
<dbReference type="SUPFAM" id="SSF52540">
    <property type="entry name" value="P-loop containing nucleoside triphosphate hydrolases"/>
    <property type="match status" value="3"/>
</dbReference>
<evidence type="ECO:0000256" key="9">
    <source>
        <dbReference type="ARBA" id="ARBA00022824"/>
    </source>
</evidence>
<keyword evidence="6" id="KW-0963">Cytoplasm</keyword>
<evidence type="ECO:0000256" key="15">
    <source>
        <dbReference type="ARBA" id="ARBA00077278"/>
    </source>
</evidence>
<organism evidence="18 19">
    <name type="scientific">Vombatus ursinus</name>
    <name type="common">Common wombat</name>
    <dbReference type="NCBI Taxonomy" id="29139"/>
    <lineage>
        <taxon>Eukaryota</taxon>
        <taxon>Metazoa</taxon>
        <taxon>Chordata</taxon>
        <taxon>Craniata</taxon>
        <taxon>Vertebrata</taxon>
        <taxon>Euteleostomi</taxon>
        <taxon>Mammalia</taxon>
        <taxon>Metatheria</taxon>
        <taxon>Diprotodontia</taxon>
        <taxon>Vombatidae</taxon>
        <taxon>Vombatus</taxon>
    </lineage>
</organism>
<evidence type="ECO:0000256" key="4">
    <source>
        <dbReference type="ARBA" id="ARBA00004555"/>
    </source>
</evidence>
<evidence type="ECO:0000313" key="19">
    <source>
        <dbReference type="Proteomes" id="UP000314987"/>
    </source>
</evidence>
<keyword evidence="7" id="KW-0677">Repeat</keyword>
<dbReference type="PROSITE" id="PS51720">
    <property type="entry name" value="G_AIG1"/>
    <property type="match status" value="3"/>
</dbReference>
<comment type="similarity">
    <text evidence="5">Belongs to the TRAFAC class TrmE-Era-EngA-EngB-Septin-like GTPase superfamily. AIG1/Toc34/Toc159-like paraseptin GTPase family. IAN subfamily.</text>
</comment>
<evidence type="ECO:0000259" key="17">
    <source>
        <dbReference type="PROSITE" id="PS51720"/>
    </source>
</evidence>
<dbReference type="GO" id="GO:0005783">
    <property type="term" value="C:endoplasmic reticulum"/>
    <property type="evidence" value="ECO:0007669"/>
    <property type="project" value="UniProtKB-SubCell"/>
</dbReference>
<dbReference type="AlphaFoldDB" id="A0A4X2KHK0"/>
<gene>
    <name evidence="18" type="primary">LOC114027120</name>
</gene>
<dbReference type="Pfam" id="PF04548">
    <property type="entry name" value="AIG1"/>
    <property type="match status" value="3"/>
</dbReference>
<dbReference type="InterPro" id="IPR045058">
    <property type="entry name" value="GIMA/IAN/Toc"/>
</dbReference>
<dbReference type="GO" id="GO:0005829">
    <property type="term" value="C:cytosol"/>
    <property type="evidence" value="ECO:0007669"/>
    <property type="project" value="UniProtKB-SubCell"/>
</dbReference>
<evidence type="ECO:0000256" key="1">
    <source>
        <dbReference type="ARBA" id="ARBA00004173"/>
    </source>
</evidence>
<dbReference type="GO" id="GO:0005794">
    <property type="term" value="C:Golgi apparatus"/>
    <property type="evidence" value="ECO:0007669"/>
    <property type="project" value="UniProtKB-SubCell"/>
</dbReference>
<keyword evidence="10" id="KW-0333">Golgi apparatus</keyword>
<dbReference type="FunFam" id="3.40.50.300:FF:000536">
    <property type="entry name" value="GTPase IMAP family member 8"/>
    <property type="match status" value="3"/>
</dbReference>
<dbReference type="RefSeq" id="XP_027696778.1">
    <property type="nucleotide sequence ID" value="XM_027840977.1"/>
</dbReference>
<dbReference type="RefSeq" id="XP_027696777.1">
    <property type="nucleotide sequence ID" value="XM_027840976.1"/>
</dbReference>
<evidence type="ECO:0000256" key="3">
    <source>
        <dbReference type="ARBA" id="ARBA00004514"/>
    </source>
</evidence>
<reference evidence="18" key="2">
    <citation type="submission" date="2025-08" db="UniProtKB">
        <authorList>
            <consortium name="Ensembl"/>
        </authorList>
    </citation>
    <scope>IDENTIFICATION</scope>
</reference>
<feature type="domain" description="AIG1-type G" evidence="17">
    <location>
        <begin position="432"/>
        <end position="626"/>
    </location>
</feature>
<accession>A0A4X2KHK0</accession>
<feature type="region of interest" description="Disordered" evidence="16">
    <location>
        <begin position="1"/>
        <end position="21"/>
    </location>
</feature>
<dbReference type="Ensembl" id="ENSVURT00010010733.1">
    <property type="protein sequence ID" value="ENSVURP00010009456.1"/>
    <property type="gene ID" value="ENSVURG00010007323.1"/>
</dbReference>
<dbReference type="Gene3D" id="3.40.50.300">
    <property type="entry name" value="P-loop containing nucleotide triphosphate hydrolases"/>
    <property type="match status" value="3"/>
</dbReference>
<feature type="domain" description="AIG1-type G" evidence="17">
    <location>
        <begin position="232"/>
        <end position="431"/>
    </location>
</feature>
<keyword evidence="19" id="KW-1185">Reference proteome</keyword>
<protein>
    <recommendedName>
        <fullName evidence="14">GTPase IMAP family member 8</fullName>
    </recommendedName>
    <alternativeName>
        <fullName evidence="15">Immune-associated nucleotide-binding protein 9</fullName>
    </alternativeName>
</protein>
<evidence type="ECO:0000256" key="10">
    <source>
        <dbReference type="ARBA" id="ARBA00023034"/>
    </source>
</evidence>
<evidence type="ECO:0000256" key="12">
    <source>
        <dbReference type="ARBA" id="ARBA00023134"/>
    </source>
</evidence>
<evidence type="ECO:0000256" key="8">
    <source>
        <dbReference type="ARBA" id="ARBA00022741"/>
    </source>
</evidence>
<comment type="subcellular location">
    <subcellularLocation>
        <location evidence="3">Cytoplasm</location>
        <location evidence="3">Cytosol</location>
    </subcellularLocation>
    <subcellularLocation>
        <location evidence="2">Endoplasmic reticulum</location>
    </subcellularLocation>
    <subcellularLocation>
        <location evidence="4">Golgi apparatus</location>
    </subcellularLocation>
    <subcellularLocation>
        <location evidence="1">Mitochondrion</location>
    </subcellularLocation>
</comment>
<sequence length="626" mass="72507">MDHQEGLHDQQLGSGYRKEHEQDNDIDELRILLVGKHGSGKSAAGNRILGKRVFESRFSEQPVTQECKTEQRTWRHRKVVLIDTPDIFSQRHSQKQLDHLSSVISPGLHALLLVTPLGFYTEEDETVVENIKKVFGEKALKRHVIILFTRQEDFTGRDLMVFIKNADKRLQKLIWDCRFQYYAFNYRVTGKEEQHQVKGLLEEIDKMVERNGGIEHMIEPKHMIQPKQDKEMDELRILLVGKHGSGKSAAGNSILGRRVFESRLSKQPVTQVCSKEERIWRQKKVVLIDTPDIFSQMDSQKELHHLASLCYPGLHALLLVTLLGSYTEEDETVVRNLKKVFREEALRNHVIILFTRKEDLAGRDLMEFIKTMDKPLQNLIWGCGFQYYAFSYQVTEEEEQLQVNRLLEKINKMKCDNGDQLCIFATRPDTLNLIIVGKCAAEKSSTGNTILGRKEFLDHVQREPVIKTCRKHVKDLESTIVVVDTPSFYLPLESEEDLYKQGREIIRILNLLEGPKVFILVIQMGQFTQEDEKTIEVLEAIFGTEVTKSMIVLFTRKDDLEPYTMEDYIKNFTNEPLKKWIEQCGYRLCAFNNKESGLAQEKQVNELLEMADELVQYHGGQGFAFN</sequence>
<evidence type="ECO:0000256" key="14">
    <source>
        <dbReference type="ARBA" id="ARBA00073539"/>
    </source>
</evidence>
<dbReference type="STRING" id="29139.ENSVURP00010009456"/>
<name>A0A4X2KHK0_VOMUR</name>